<organism evidence="1 2">
    <name type="scientific">Legionella micdadei</name>
    <name type="common">Tatlockia micdadei</name>
    <dbReference type="NCBI Taxonomy" id="451"/>
    <lineage>
        <taxon>Bacteria</taxon>
        <taxon>Pseudomonadati</taxon>
        <taxon>Pseudomonadota</taxon>
        <taxon>Gammaproteobacteria</taxon>
        <taxon>Legionellales</taxon>
        <taxon>Legionellaceae</taxon>
        <taxon>Legionella</taxon>
    </lineage>
</organism>
<name>A0A098GLE6_LEGMI</name>
<proteinExistence type="predicted"/>
<dbReference type="Proteomes" id="UP000032414">
    <property type="component" value="Chromosome I"/>
</dbReference>
<accession>A0A098GLE6</accession>
<evidence type="ECO:0000313" key="2">
    <source>
        <dbReference type="Proteomes" id="UP000032414"/>
    </source>
</evidence>
<dbReference type="EMBL" id="LN614830">
    <property type="protein sequence ID" value="CEG62326.1"/>
    <property type="molecule type" value="Genomic_DNA"/>
</dbReference>
<protein>
    <submittedName>
        <fullName evidence="1">Uncharacterized protein</fullName>
    </submittedName>
</protein>
<reference evidence="2" key="1">
    <citation type="submission" date="2014-09" db="EMBL/GenBank/DDBJ databases">
        <authorList>
            <person name="Gomez-Valero L."/>
        </authorList>
    </citation>
    <scope>NUCLEOTIDE SEQUENCE [LARGE SCALE GENOMIC DNA]</scope>
    <source>
        <strain evidence="2">ATCC33218</strain>
    </source>
</reference>
<evidence type="ECO:0000313" key="1">
    <source>
        <dbReference type="EMBL" id="CEG62326.1"/>
    </source>
</evidence>
<dbReference type="HOGENOM" id="CLU_2902752_0_0_6"/>
<gene>
    <name evidence="1" type="ORF">LMI_3102</name>
</gene>
<dbReference type="KEGG" id="tmc:LMI_3102"/>
<sequence>MSLVSFSRHESANKLQMLDFNFDIGKPDIQRLIRVLVVQGEKPYISGCREQVMARRYFKVAR</sequence>
<dbReference type="AlphaFoldDB" id="A0A098GLE6"/>